<evidence type="ECO:0000313" key="1">
    <source>
        <dbReference type="EMBL" id="VYU44226.1"/>
    </source>
</evidence>
<organism evidence="1">
    <name type="scientific">Clostridium paraputrificum</name>
    <dbReference type="NCBI Taxonomy" id="29363"/>
    <lineage>
        <taxon>Bacteria</taxon>
        <taxon>Bacillati</taxon>
        <taxon>Bacillota</taxon>
        <taxon>Clostridia</taxon>
        <taxon>Eubacteriales</taxon>
        <taxon>Clostridiaceae</taxon>
        <taxon>Clostridium</taxon>
    </lineage>
</organism>
<protein>
    <submittedName>
        <fullName evidence="1">Uncharacterized protein</fullName>
    </submittedName>
</protein>
<reference evidence="1" key="1">
    <citation type="submission" date="2019-11" db="EMBL/GenBank/DDBJ databases">
        <authorList>
            <person name="Feng L."/>
        </authorList>
    </citation>
    <scope>NUCLEOTIDE SEQUENCE</scope>
    <source>
        <strain evidence="1">CParaputrificumLFYP93</strain>
    </source>
</reference>
<dbReference type="RefSeq" id="WP_156561655.1">
    <property type="nucleotide sequence ID" value="NZ_CACRTV010000057.1"/>
</dbReference>
<sequence>MKVWMVDLCFILSFIISSNIWIIKNYDSLVKQVKSDDKKRISIFDFCEIAKFPDMFIDKSIYYMSYPTRKIIERRRRN</sequence>
<name>A0A6N3ERF3_9CLOT</name>
<proteinExistence type="predicted"/>
<dbReference type="EMBL" id="CACRTV010000057">
    <property type="protein sequence ID" value="VYU44226.1"/>
    <property type="molecule type" value="Genomic_DNA"/>
</dbReference>
<dbReference type="AlphaFoldDB" id="A0A6N3ERF3"/>
<gene>
    <name evidence="1" type="ORF">CPLFYP93_02285</name>
</gene>
<accession>A0A6N3ERF3</accession>